<evidence type="ECO:0000256" key="2">
    <source>
        <dbReference type="ARBA" id="ARBA00022630"/>
    </source>
</evidence>
<dbReference type="GO" id="GO:0016491">
    <property type="term" value="F:oxidoreductase activity"/>
    <property type="evidence" value="ECO:0007669"/>
    <property type="project" value="UniProtKB-KW"/>
</dbReference>
<evidence type="ECO:0000256" key="5">
    <source>
        <dbReference type="ARBA" id="ARBA00022723"/>
    </source>
</evidence>
<dbReference type="Pfam" id="PF22290">
    <property type="entry name" value="DmmA-like_N"/>
    <property type="match status" value="1"/>
</dbReference>
<comment type="caution">
    <text evidence="11">The sequence shown here is derived from an EMBL/GenBank/DDBJ whole genome shotgun (WGS) entry which is preliminary data.</text>
</comment>
<dbReference type="PROSITE" id="PS51085">
    <property type="entry name" value="2FE2S_FER_2"/>
    <property type="match status" value="1"/>
</dbReference>
<accession>A0A6L8K9Q7</accession>
<keyword evidence="5" id="KW-0479">Metal-binding</keyword>
<keyword evidence="7" id="KW-0408">Iron</keyword>
<dbReference type="Gene3D" id="2.40.30.10">
    <property type="entry name" value="Translation factors"/>
    <property type="match status" value="1"/>
</dbReference>
<feature type="domain" description="2Fe-2S ferredoxin-type" evidence="9">
    <location>
        <begin position="218"/>
        <end position="305"/>
    </location>
</feature>
<keyword evidence="12" id="KW-1185">Reference proteome</keyword>
<sequence length="305" mass="32669">MEVRIHSIADSGGVRVFELRPVGDAQLPPYEAGAHIDVTLGNGLMRQYSLCCREPGSEVYRIAVKREPQSRGGSAWLHDEAKVGMTLQIGSPRNAFALVPQADIHLLFAGGIGITPILSMAYALQRRGQPFQLYYFVRDAASAAFATELQNGEVLAGLDPEQTKASIRMHLASHPAAGTHVYVCGPAPFMQTVAAEAANFVVHQESFGAPPISADGDMPFMLALHRSGRQVQVAAGRTALACLQEAGVELDCSCEVGVCGTCRTAVLEGTPHHFDSVLSDEERQANNCFMPCVSRALTPVLVLDL</sequence>
<dbReference type="PROSITE" id="PS51384">
    <property type="entry name" value="FAD_FR"/>
    <property type="match status" value="1"/>
</dbReference>
<evidence type="ECO:0000256" key="4">
    <source>
        <dbReference type="ARBA" id="ARBA00022714"/>
    </source>
</evidence>
<dbReference type="InterPro" id="IPR036010">
    <property type="entry name" value="2Fe-2S_ferredoxin-like_sf"/>
</dbReference>
<dbReference type="InterPro" id="IPR006058">
    <property type="entry name" value="2Fe2S_fd_BS"/>
</dbReference>
<dbReference type="SUPFAM" id="SSF52343">
    <property type="entry name" value="Ferredoxin reductase-like, C-terminal NADP-linked domain"/>
    <property type="match status" value="1"/>
</dbReference>
<evidence type="ECO:0000256" key="8">
    <source>
        <dbReference type="ARBA" id="ARBA00023014"/>
    </source>
</evidence>
<dbReference type="InterPro" id="IPR054582">
    <property type="entry name" value="DmmA-like_N"/>
</dbReference>
<evidence type="ECO:0000313" key="11">
    <source>
        <dbReference type="EMBL" id="MYM24239.1"/>
    </source>
</evidence>
<dbReference type="EMBL" id="WWCN01000010">
    <property type="protein sequence ID" value="MYM24239.1"/>
    <property type="molecule type" value="Genomic_DNA"/>
</dbReference>
<keyword evidence="3" id="KW-0288">FMN</keyword>
<organism evidence="11 12">
    <name type="scientific">Duganella flavida</name>
    <dbReference type="NCBI Taxonomy" id="2692175"/>
    <lineage>
        <taxon>Bacteria</taxon>
        <taxon>Pseudomonadati</taxon>
        <taxon>Pseudomonadota</taxon>
        <taxon>Betaproteobacteria</taxon>
        <taxon>Burkholderiales</taxon>
        <taxon>Oxalobacteraceae</taxon>
        <taxon>Telluria group</taxon>
        <taxon>Duganella</taxon>
    </lineage>
</organism>
<dbReference type="InterPro" id="IPR052353">
    <property type="entry name" value="Benzoxazolinone_Detox_Enz"/>
</dbReference>
<evidence type="ECO:0000256" key="1">
    <source>
        <dbReference type="ARBA" id="ARBA00001917"/>
    </source>
</evidence>
<dbReference type="SUPFAM" id="SSF63380">
    <property type="entry name" value="Riboflavin synthase domain-like"/>
    <property type="match status" value="1"/>
</dbReference>
<dbReference type="InterPro" id="IPR017927">
    <property type="entry name" value="FAD-bd_FR_type"/>
</dbReference>
<dbReference type="PRINTS" id="PR00409">
    <property type="entry name" value="PHDIOXRDTASE"/>
</dbReference>
<dbReference type="InterPro" id="IPR039261">
    <property type="entry name" value="FNR_nucleotide-bd"/>
</dbReference>
<dbReference type="SUPFAM" id="SSF54292">
    <property type="entry name" value="2Fe-2S ferredoxin-like"/>
    <property type="match status" value="1"/>
</dbReference>
<dbReference type="Proteomes" id="UP000479335">
    <property type="component" value="Unassembled WGS sequence"/>
</dbReference>
<evidence type="ECO:0000259" key="10">
    <source>
        <dbReference type="PROSITE" id="PS51384"/>
    </source>
</evidence>
<keyword evidence="8" id="KW-0411">Iron-sulfur</keyword>
<dbReference type="GO" id="GO:0046872">
    <property type="term" value="F:metal ion binding"/>
    <property type="evidence" value="ECO:0007669"/>
    <property type="project" value="UniProtKB-KW"/>
</dbReference>
<dbReference type="Gene3D" id="3.10.20.30">
    <property type="match status" value="1"/>
</dbReference>
<dbReference type="Gene3D" id="3.40.50.80">
    <property type="entry name" value="Nucleotide-binding domain of ferredoxin-NADP reductase (FNR) module"/>
    <property type="match status" value="1"/>
</dbReference>
<dbReference type="AlphaFoldDB" id="A0A6L8K9Q7"/>
<dbReference type="PANTHER" id="PTHR30212">
    <property type="entry name" value="PROTEIN YIIM"/>
    <property type="match status" value="1"/>
</dbReference>
<keyword evidence="6" id="KW-0560">Oxidoreductase</keyword>
<dbReference type="PROSITE" id="PS00197">
    <property type="entry name" value="2FE2S_FER_1"/>
    <property type="match status" value="1"/>
</dbReference>
<evidence type="ECO:0000256" key="6">
    <source>
        <dbReference type="ARBA" id="ARBA00023002"/>
    </source>
</evidence>
<dbReference type="InterPro" id="IPR001041">
    <property type="entry name" value="2Fe-2S_ferredoxin-type"/>
</dbReference>
<comment type="cofactor">
    <cofactor evidence="1">
        <name>FMN</name>
        <dbReference type="ChEBI" id="CHEBI:58210"/>
    </cofactor>
</comment>
<name>A0A6L8K9Q7_9BURK</name>
<dbReference type="Pfam" id="PF00111">
    <property type="entry name" value="Fer2"/>
    <property type="match status" value="1"/>
</dbReference>
<feature type="domain" description="FAD-binding FR-type" evidence="10">
    <location>
        <begin position="1"/>
        <end position="99"/>
    </location>
</feature>
<reference evidence="11 12" key="1">
    <citation type="submission" date="2019-12" db="EMBL/GenBank/DDBJ databases">
        <title>Novel species isolated from a subtropical stream in China.</title>
        <authorList>
            <person name="Lu H."/>
        </authorList>
    </citation>
    <scope>NUCLEOTIDE SEQUENCE [LARGE SCALE GENOMIC DNA]</scope>
    <source>
        <strain evidence="11 12">FT135W</strain>
    </source>
</reference>
<evidence type="ECO:0000256" key="7">
    <source>
        <dbReference type="ARBA" id="ARBA00023004"/>
    </source>
</evidence>
<evidence type="ECO:0000256" key="3">
    <source>
        <dbReference type="ARBA" id="ARBA00022643"/>
    </source>
</evidence>
<dbReference type="CDD" id="cd00207">
    <property type="entry name" value="fer2"/>
    <property type="match status" value="1"/>
</dbReference>
<dbReference type="CDD" id="cd06185">
    <property type="entry name" value="PDR_like"/>
    <property type="match status" value="1"/>
</dbReference>
<dbReference type="InterPro" id="IPR017938">
    <property type="entry name" value="Riboflavin_synthase-like_b-brl"/>
</dbReference>
<dbReference type="GO" id="GO:0051537">
    <property type="term" value="F:2 iron, 2 sulfur cluster binding"/>
    <property type="evidence" value="ECO:0007669"/>
    <property type="project" value="UniProtKB-KW"/>
</dbReference>
<proteinExistence type="predicted"/>
<dbReference type="RefSeq" id="WP_161007718.1">
    <property type="nucleotide sequence ID" value="NZ_WWCN01000010.1"/>
</dbReference>
<evidence type="ECO:0000259" key="9">
    <source>
        <dbReference type="PROSITE" id="PS51085"/>
    </source>
</evidence>
<protein>
    <submittedName>
        <fullName evidence="11">2Fe-2S iron-sulfur cluster binding domain-containing protein</fullName>
    </submittedName>
</protein>
<keyword evidence="2" id="KW-0285">Flavoprotein</keyword>
<dbReference type="PANTHER" id="PTHR30212:SF2">
    <property type="entry name" value="PROTEIN YIIM"/>
    <property type="match status" value="1"/>
</dbReference>
<evidence type="ECO:0000313" key="12">
    <source>
        <dbReference type="Proteomes" id="UP000479335"/>
    </source>
</evidence>
<dbReference type="InterPro" id="IPR012675">
    <property type="entry name" value="Beta-grasp_dom_sf"/>
</dbReference>
<gene>
    <name evidence="11" type="ORF">GTP46_16450</name>
</gene>
<keyword evidence="4" id="KW-0001">2Fe-2S</keyword>